<keyword evidence="1" id="KW-0648">Protein biosynthesis</keyword>
<dbReference type="AlphaFoldDB" id="A0A1G2MXR1"/>
<dbReference type="EC" id="6.3.5.-" evidence="1"/>
<dbReference type="Pfam" id="PF02686">
    <property type="entry name" value="GatC"/>
    <property type="match status" value="1"/>
</dbReference>
<dbReference type="SUPFAM" id="SSF141000">
    <property type="entry name" value="Glu-tRNAGln amidotransferase C subunit"/>
    <property type="match status" value="1"/>
</dbReference>
<protein>
    <recommendedName>
        <fullName evidence="1">Aspartyl/glutamyl-tRNA(Asn/Gln) amidotransferase subunit C</fullName>
        <shortName evidence="1">Asp/Glu-ADT subunit C</shortName>
        <ecNumber evidence="1">6.3.5.-</ecNumber>
    </recommendedName>
</protein>
<dbReference type="HAMAP" id="MF_00122">
    <property type="entry name" value="GatC"/>
    <property type="match status" value="1"/>
</dbReference>
<dbReference type="GO" id="GO:0005524">
    <property type="term" value="F:ATP binding"/>
    <property type="evidence" value="ECO:0007669"/>
    <property type="project" value="UniProtKB-KW"/>
</dbReference>
<dbReference type="InterPro" id="IPR003837">
    <property type="entry name" value="GatC"/>
</dbReference>
<comment type="catalytic activity">
    <reaction evidence="1">
        <text>L-glutamyl-tRNA(Gln) + L-glutamine + ATP + H2O = L-glutaminyl-tRNA(Gln) + L-glutamate + ADP + phosphate + H(+)</text>
        <dbReference type="Rhea" id="RHEA:17521"/>
        <dbReference type="Rhea" id="RHEA-COMP:9681"/>
        <dbReference type="Rhea" id="RHEA-COMP:9684"/>
        <dbReference type="ChEBI" id="CHEBI:15377"/>
        <dbReference type="ChEBI" id="CHEBI:15378"/>
        <dbReference type="ChEBI" id="CHEBI:29985"/>
        <dbReference type="ChEBI" id="CHEBI:30616"/>
        <dbReference type="ChEBI" id="CHEBI:43474"/>
        <dbReference type="ChEBI" id="CHEBI:58359"/>
        <dbReference type="ChEBI" id="CHEBI:78520"/>
        <dbReference type="ChEBI" id="CHEBI:78521"/>
        <dbReference type="ChEBI" id="CHEBI:456216"/>
    </reaction>
</comment>
<comment type="caution">
    <text evidence="2">The sequence shown here is derived from an EMBL/GenBank/DDBJ whole genome shotgun (WGS) entry which is preliminary data.</text>
</comment>
<dbReference type="Proteomes" id="UP000178089">
    <property type="component" value="Unassembled WGS sequence"/>
</dbReference>
<organism evidence="2 3">
    <name type="scientific">Candidatus Taylorbacteria bacterium RIFCSPHIGHO2_12_FULL_45_16</name>
    <dbReference type="NCBI Taxonomy" id="1802315"/>
    <lineage>
        <taxon>Bacteria</taxon>
        <taxon>Candidatus Tayloriibacteriota</taxon>
    </lineage>
</organism>
<accession>A0A1G2MXR1</accession>
<dbReference type="GO" id="GO:0050566">
    <property type="term" value="F:asparaginyl-tRNA synthase (glutamine-hydrolyzing) activity"/>
    <property type="evidence" value="ECO:0007669"/>
    <property type="project" value="RHEA"/>
</dbReference>
<dbReference type="Gene3D" id="1.10.20.60">
    <property type="entry name" value="Glu-tRNAGln amidotransferase C subunit, N-terminal domain"/>
    <property type="match status" value="1"/>
</dbReference>
<keyword evidence="1" id="KW-0436">Ligase</keyword>
<evidence type="ECO:0000313" key="3">
    <source>
        <dbReference type="Proteomes" id="UP000178089"/>
    </source>
</evidence>
<comment type="subunit">
    <text evidence="1">Heterotrimer of A, B and C subunits.</text>
</comment>
<dbReference type="InterPro" id="IPR036113">
    <property type="entry name" value="Asp/Glu-ADT_sf_sub_c"/>
</dbReference>
<dbReference type="GO" id="GO:0006450">
    <property type="term" value="P:regulation of translational fidelity"/>
    <property type="evidence" value="ECO:0007669"/>
    <property type="project" value="InterPro"/>
</dbReference>
<comment type="function">
    <text evidence="1">Allows the formation of correctly charged Asn-tRNA(Asn) or Gln-tRNA(Gln) through the transamidation of misacylated Asp-tRNA(Asn) or Glu-tRNA(Gln) in organisms which lack either or both of asparaginyl-tRNA or glutaminyl-tRNA synthetases. The reaction takes place in the presence of glutamine and ATP through an activated phospho-Asp-tRNA(Asn) or phospho-Glu-tRNA(Gln).</text>
</comment>
<keyword evidence="1" id="KW-0067">ATP-binding</keyword>
<dbReference type="GO" id="GO:0050567">
    <property type="term" value="F:glutaminyl-tRNA synthase (glutamine-hydrolyzing) activity"/>
    <property type="evidence" value="ECO:0007669"/>
    <property type="project" value="UniProtKB-UniRule"/>
</dbReference>
<evidence type="ECO:0000313" key="2">
    <source>
        <dbReference type="EMBL" id="OHA28715.1"/>
    </source>
</evidence>
<keyword evidence="1" id="KW-0547">Nucleotide-binding</keyword>
<reference evidence="2 3" key="1">
    <citation type="journal article" date="2016" name="Nat. Commun.">
        <title>Thousands of microbial genomes shed light on interconnected biogeochemical processes in an aquifer system.</title>
        <authorList>
            <person name="Anantharaman K."/>
            <person name="Brown C.T."/>
            <person name="Hug L.A."/>
            <person name="Sharon I."/>
            <person name="Castelle C.J."/>
            <person name="Probst A.J."/>
            <person name="Thomas B.C."/>
            <person name="Singh A."/>
            <person name="Wilkins M.J."/>
            <person name="Karaoz U."/>
            <person name="Brodie E.L."/>
            <person name="Williams K.H."/>
            <person name="Hubbard S.S."/>
            <person name="Banfield J.F."/>
        </authorList>
    </citation>
    <scope>NUCLEOTIDE SEQUENCE [LARGE SCALE GENOMIC DNA]</scope>
</reference>
<name>A0A1G2MXR1_9BACT</name>
<dbReference type="GO" id="GO:0006412">
    <property type="term" value="P:translation"/>
    <property type="evidence" value="ECO:0007669"/>
    <property type="project" value="UniProtKB-UniRule"/>
</dbReference>
<dbReference type="NCBIfam" id="TIGR00135">
    <property type="entry name" value="gatC"/>
    <property type="match status" value="1"/>
</dbReference>
<comment type="catalytic activity">
    <reaction evidence="1">
        <text>L-aspartyl-tRNA(Asn) + L-glutamine + ATP + H2O = L-asparaginyl-tRNA(Asn) + L-glutamate + ADP + phosphate + 2 H(+)</text>
        <dbReference type="Rhea" id="RHEA:14513"/>
        <dbReference type="Rhea" id="RHEA-COMP:9674"/>
        <dbReference type="Rhea" id="RHEA-COMP:9677"/>
        <dbReference type="ChEBI" id="CHEBI:15377"/>
        <dbReference type="ChEBI" id="CHEBI:15378"/>
        <dbReference type="ChEBI" id="CHEBI:29985"/>
        <dbReference type="ChEBI" id="CHEBI:30616"/>
        <dbReference type="ChEBI" id="CHEBI:43474"/>
        <dbReference type="ChEBI" id="CHEBI:58359"/>
        <dbReference type="ChEBI" id="CHEBI:78515"/>
        <dbReference type="ChEBI" id="CHEBI:78516"/>
        <dbReference type="ChEBI" id="CHEBI:456216"/>
    </reaction>
</comment>
<evidence type="ECO:0000256" key="1">
    <source>
        <dbReference type="HAMAP-Rule" id="MF_00122"/>
    </source>
</evidence>
<dbReference type="STRING" id="1802315.A3F51_03010"/>
<gene>
    <name evidence="1" type="primary">gatC</name>
    <name evidence="2" type="ORF">A3F51_03010</name>
</gene>
<dbReference type="EMBL" id="MHRT01000010">
    <property type="protein sequence ID" value="OHA28715.1"/>
    <property type="molecule type" value="Genomic_DNA"/>
</dbReference>
<comment type="similarity">
    <text evidence="1">Belongs to the GatC family.</text>
</comment>
<sequence>MITTAEIEKLAKLARIKLDPAEKEGLTKEIDSILTYVDQIKKATVDVDYTPVPGAVHNVFRPDIARTISPEDRERLLNEAPDREGEFIAVKKIIAQE</sequence>
<proteinExistence type="inferred from homology"/>